<accession>U2M411</accession>
<name>U2M411_9FIRM</name>
<feature type="non-terminal residue" evidence="1">
    <location>
        <position position="1"/>
    </location>
</feature>
<dbReference type="PATRIC" id="fig|411473.3.peg.946"/>
<dbReference type="Proteomes" id="UP000016662">
    <property type="component" value="Unassembled WGS sequence"/>
</dbReference>
<keyword evidence="2" id="KW-1185">Reference proteome</keyword>
<sequence>KETERLLAELANQGYAVPDTTEPESKGLTVQMPADFFTEHTLGNLRQICENKAALFHAAFQTDCLDIISSDEKVEFPWFTVEQDGDADAYCTFISMLCEFAKNQSRINRKPDTSDNPKYTMRCFLIRLGMVGAEFKAARKVILRNLTGNSAFRKVGDTNAVSE</sequence>
<organism evidence="1 2">
    <name type="scientific">Ruminococcus callidus ATCC 27760</name>
    <dbReference type="NCBI Taxonomy" id="411473"/>
    <lineage>
        <taxon>Bacteria</taxon>
        <taxon>Bacillati</taxon>
        <taxon>Bacillota</taxon>
        <taxon>Clostridia</taxon>
        <taxon>Eubacteriales</taxon>
        <taxon>Oscillospiraceae</taxon>
        <taxon>Ruminococcus</taxon>
    </lineage>
</organism>
<protein>
    <recommendedName>
        <fullName evidence="3">Virulence protein</fullName>
    </recommendedName>
</protein>
<dbReference type="STRING" id="411473.RUMCAL_01146"/>
<proteinExistence type="predicted"/>
<dbReference type="RefSeq" id="WP_021682608.1">
    <property type="nucleotide sequence ID" value="NZ_KI260428.1"/>
</dbReference>
<reference evidence="1 2" key="1">
    <citation type="submission" date="2013-07" db="EMBL/GenBank/DDBJ databases">
        <authorList>
            <person name="Weinstock G."/>
            <person name="Sodergren E."/>
            <person name="Wylie T."/>
            <person name="Fulton L."/>
            <person name="Fulton R."/>
            <person name="Fronick C."/>
            <person name="O'Laughlin M."/>
            <person name="Godfrey J."/>
            <person name="Miner T."/>
            <person name="Herter B."/>
            <person name="Appelbaum E."/>
            <person name="Cordes M."/>
            <person name="Lek S."/>
            <person name="Wollam A."/>
            <person name="Pepin K.H."/>
            <person name="Palsikar V.B."/>
            <person name="Mitreva M."/>
            <person name="Wilson R.K."/>
        </authorList>
    </citation>
    <scope>NUCLEOTIDE SEQUENCE [LARGE SCALE GENOMIC DNA]</scope>
    <source>
        <strain evidence="1 2">ATCC 27760</strain>
    </source>
</reference>
<evidence type="ECO:0000313" key="1">
    <source>
        <dbReference type="EMBL" id="ERJ96489.1"/>
    </source>
</evidence>
<dbReference type="HOGENOM" id="CLU_1622565_0_0_9"/>
<evidence type="ECO:0000313" key="2">
    <source>
        <dbReference type="Proteomes" id="UP000016662"/>
    </source>
</evidence>
<comment type="caution">
    <text evidence="1">The sequence shown here is derived from an EMBL/GenBank/DDBJ whole genome shotgun (WGS) entry which is preliminary data.</text>
</comment>
<evidence type="ECO:0008006" key="3">
    <source>
        <dbReference type="Google" id="ProtNLM"/>
    </source>
</evidence>
<dbReference type="AlphaFoldDB" id="U2M411"/>
<dbReference type="eggNOG" id="ENOG502ZRNR">
    <property type="taxonomic scope" value="Bacteria"/>
</dbReference>
<gene>
    <name evidence="1" type="ORF">RUMCAL_01146</name>
</gene>
<dbReference type="EMBL" id="AWVF01000135">
    <property type="protein sequence ID" value="ERJ96489.1"/>
    <property type="molecule type" value="Genomic_DNA"/>
</dbReference>